<dbReference type="GeneID" id="69117795"/>
<evidence type="ECO:0008006" key="4">
    <source>
        <dbReference type="Google" id="ProtNLM"/>
    </source>
</evidence>
<dbReference type="Proteomes" id="UP001595660">
    <property type="component" value="Unassembled WGS sequence"/>
</dbReference>
<reference evidence="2 3" key="1">
    <citation type="journal article" date="2019" name="Int. J. Syst. Evol. Microbiol.">
        <title>The Global Catalogue of Microorganisms (GCM) 10K type strain sequencing project: providing services to taxonomists for standard genome sequencing and annotation.</title>
        <authorList>
            <consortium name="The Broad Institute Genomics Platform"/>
            <consortium name="The Broad Institute Genome Sequencing Center for Infectious Disease"/>
            <person name="Wu L."/>
            <person name="Ma J."/>
        </authorList>
    </citation>
    <scope>NUCLEOTIDE SEQUENCE [LARGE SCALE GENOMIC DNA]</scope>
    <source>
        <strain evidence="2 3">CGMCC 1.12562</strain>
    </source>
</reference>
<organism evidence="2 3">
    <name type="scientific">Halobacterium litoreum</name>
    <dbReference type="NCBI Taxonomy" id="2039234"/>
    <lineage>
        <taxon>Archaea</taxon>
        <taxon>Methanobacteriati</taxon>
        <taxon>Methanobacteriota</taxon>
        <taxon>Stenosarchaea group</taxon>
        <taxon>Halobacteria</taxon>
        <taxon>Halobacteriales</taxon>
        <taxon>Halobacteriaceae</taxon>
        <taxon>Halobacterium</taxon>
    </lineage>
</organism>
<keyword evidence="3" id="KW-1185">Reference proteome</keyword>
<gene>
    <name evidence="2" type="ORF">ACFOKC_01015</name>
</gene>
<accession>A0ABD5NB32</accession>
<feature type="region of interest" description="Disordered" evidence="1">
    <location>
        <begin position="1"/>
        <end position="27"/>
    </location>
</feature>
<evidence type="ECO:0000256" key="1">
    <source>
        <dbReference type="SAM" id="MobiDB-lite"/>
    </source>
</evidence>
<proteinExistence type="predicted"/>
<comment type="caution">
    <text evidence="2">The sequence shown here is derived from an EMBL/GenBank/DDBJ whole genome shotgun (WGS) entry which is preliminary data.</text>
</comment>
<protein>
    <recommendedName>
        <fullName evidence="4">Small CPxCG-related zinc finger protein</fullName>
    </recommendedName>
</protein>
<dbReference type="AlphaFoldDB" id="A0ABD5NB32"/>
<dbReference type="EMBL" id="JBHRWN010000002">
    <property type="protein sequence ID" value="MFC3476296.1"/>
    <property type="molecule type" value="Genomic_DNA"/>
</dbReference>
<evidence type="ECO:0000313" key="2">
    <source>
        <dbReference type="EMBL" id="MFC3476296.1"/>
    </source>
</evidence>
<evidence type="ECO:0000313" key="3">
    <source>
        <dbReference type="Proteomes" id="UP001595660"/>
    </source>
</evidence>
<dbReference type="RefSeq" id="WP_232572570.1">
    <property type="nucleotide sequence ID" value="NZ_CP089466.1"/>
</dbReference>
<name>A0ABD5NB32_9EURY</name>
<sequence>MFESNDDREEFSVAQRRDHRHDDDGCPKCGGPIQAVTRCGPTDVVIQPCGHSVSQTLARDFPRARDERARADGGEVECEVPEVDEHCGSVQIVLDEEDNVVAMCWECRRRFGYQRVIDEDPDPAMADGGEVME</sequence>